<feature type="compositionally biased region" description="Low complexity" evidence="9">
    <location>
        <begin position="829"/>
        <end position="840"/>
    </location>
</feature>
<accession>A0A9Q9EGZ0</accession>
<keyword evidence="3" id="KW-0808">Transferase</keyword>
<evidence type="ECO:0000256" key="5">
    <source>
        <dbReference type="ARBA" id="ARBA00022777"/>
    </source>
</evidence>
<feature type="compositionally biased region" description="Basic residues" evidence="9">
    <location>
        <begin position="853"/>
        <end position="863"/>
    </location>
</feature>
<evidence type="ECO:0000256" key="1">
    <source>
        <dbReference type="ARBA" id="ARBA00012513"/>
    </source>
</evidence>
<keyword evidence="5 11" id="KW-0418">Kinase</keyword>
<dbReference type="InterPro" id="IPR011009">
    <property type="entry name" value="Kinase-like_dom_sf"/>
</dbReference>
<dbReference type="Gene3D" id="1.10.510.10">
    <property type="entry name" value="Transferase(Phosphotransferase) domain 1"/>
    <property type="match status" value="1"/>
</dbReference>
<comment type="catalytic activity">
    <reaction evidence="8">
        <text>L-seryl-[protein] + ATP = O-phospho-L-seryl-[protein] + ADP + H(+)</text>
        <dbReference type="Rhea" id="RHEA:17989"/>
        <dbReference type="Rhea" id="RHEA-COMP:9863"/>
        <dbReference type="Rhea" id="RHEA-COMP:11604"/>
        <dbReference type="ChEBI" id="CHEBI:15378"/>
        <dbReference type="ChEBI" id="CHEBI:29999"/>
        <dbReference type="ChEBI" id="CHEBI:30616"/>
        <dbReference type="ChEBI" id="CHEBI:83421"/>
        <dbReference type="ChEBI" id="CHEBI:456216"/>
        <dbReference type="EC" id="2.7.11.1"/>
    </reaction>
</comment>
<organism evidence="11 12">
    <name type="scientific">Septoria linicola</name>
    <dbReference type="NCBI Taxonomy" id="215465"/>
    <lineage>
        <taxon>Eukaryota</taxon>
        <taxon>Fungi</taxon>
        <taxon>Dikarya</taxon>
        <taxon>Ascomycota</taxon>
        <taxon>Pezizomycotina</taxon>
        <taxon>Dothideomycetes</taxon>
        <taxon>Dothideomycetidae</taxon>
        <taxon>Mycosphaerellales</taxon>
        <taxon>Mycosphaerellaceae</taxon>
        <taxon>Septoria</taxon>
    </lineage>
</organism>
<evidence type="ECO:0000256" key="9">
    <source>
        <dbReference type="SAM" id="MobiDB-lite"/>
    </source>
</evidence>
<reference evidence="11" key="1">
    <citation type="submission" date="2022-06" db="EMBL/GenBank/DDBJ databases">
        <title>Complete genome sequences of two strains of the flax pathogen Septoria linicola.</title>
        <authorList>
            <person name="Lapalu N."/>
            <person name="Simon A."/>
            <person name="Demenou B."/>
            <person name="Paumier D."/>
            <person name="Guillot M.-P."/>
            <person name="Gout L."/>
            <person name="Valade R."/>
        </authorList>
    </citation>
    <scope>NUCLEOTIDE SEQUENCE</scope>
    <source>
        <strain evidence="11">SE15195</strain>
    </source>
</reference>
<dbReference type="PANTHER" id="PTHR43671:SF98">
    <property type="entry name" value="SERINE_THREONINE-PROTEIN KINASE NEK11"/>
    <property type="match status" value="1"/>
</dbReference>
<proteinExistence type="predicted"/>
<dbReference type="OrthoDB" id="310217at2759"/>
<dbReference type="InterPro" id="IPR050660">
    <property type="entry name" value="NEK_Ser/Thr_kinase"/>
</dbReference>
<dbReference type="InterPro" id="IPR008271">
    <property type="entry name" value="Ser/Thr_kinase_AS"/>
</dbReference>
<dbReference type="GO" id="GO:0004674">
    <property type="term" value="F:protein serine/threonine kinase activity"/>
    <property type="evidence" value="ECO:0007669"/>
    <property type="project" value="UniProtKB-KW"/>
</dbReference>
<feature type="region of interest" description="Disordered" evidence="9">
    <location>
        <begin position="740"/>
        <end position="876"/>
    </location>
</feature>
<comment type="catalytic activity">
    <reaction evidence="7">
        <text>L-threonyl-[protein] + ATP = O-phospho-L-threonyl-[protein] + ADP + H(+)</text>
        <dbReference type="Rhea" id="RHEA:46608"/>
        <dbReference type="Rhea" id="RHEA-COMP:11060"/>
        <dbReference type="Rhea" id="RHEA-COMP:11605"/>
        <dbReference type="ChEBI" id="CHEBI:15378"/>
        <dbReference type="ChEBI" id="CHEBI:30013"/>
        <dbReference type="ChEBI" id="CHEBI:30616"/>
        <dbReference type="ChEBI" id="CHEBI:61977"/>
        <dbReference type="ChEBI" id="CHEBI:456216"/>
        <dbReference type="EC" id="2.7.11.1"/>
    </reaction>
</comment>
<evidence type="ECO:0000256" key="6">
    <source>
        <dbReference type="ARBA" id="ARBA00022840"/>
    </source>
</evidence>
<evidence type="ECO:0000256" key="3">
    <source>
        <dbReference type="ARBA" id="ARBA00022679"/>
    </source>
</evidence>
<gene>
    <name evidence="11" type="ORF">Slin15195_G038090</name>
</gene>
<keyword evidence="2" id="KW-0723">Serine/threonine-protein kinase</keyword>
<keyword evidence="6" id="KW-0067">ATP-binding</keyword>
<evidence type="ECO:0000256" key="8">
    <source>
        <dbReference type="ARBA" id="ARBA00048679"/>
    </source>
</evidence>
<evidence type="ECO:0000256" key="2">
    <source>
        <dbReference type="ARBA" id="ARBA00022527"/>
    </source>
</evidence>
<feature type="domain" description="Protein kinase" evidence="10">
    <location>
        <begin position="358"/>
        <end position="700"/>
    </location>
</feature>
<evidence type="ECO:0000256" key="4">
    <source>
        <dbReference type="ARBA" id="ARBA00022741"/>
    </source>
</evidence>
<dbReference type="SUPFAM" id="SSF56112">
    <property type="entry name" value="Protein kinase-like (PK-like)"/>
    <property type="match status" value="1"/>
</dbReference>
<feature type="region of interest" description="Disordered" evidence="9">
    <location>
        <begin position="21"/>
        <end position="40"/>
    </location>
</feature>
<keyword evidence="12" id="KW-1185">Reference proteome</keyword>
<dbReference type="PANTHER" id="PTHR43671">
    <property type="entry name" value="SERINE/THREONINE-PROTEIN KINASE NEK"/>
    <property type="match status" value="1"/>
</dbReference>
<name>A0A9Q9EGZ0_9PEZI</name>
<evidence type="ECO:0000313" key="11">
    <source>
        <dbReference type="EMBL" id="USW50490.1"/>
    </source>
</evidence>
<dbReference type="Proteomes" id="UP001056384">
    <property type="component" value="Chromosome 3"/>
</dbReference>
<feature type="compositionally biased region" description="Gly residues" evidence="9">
    <location>
        <begin position="781"/>
        <end position="812"/>
    </location>
</feature>
<dbReference type="PROSITE" id="PS50011">
    <property type="entry name" value="PROTEIN_KINASE_DOM"/>
    <property type="match status" value="1"/>
</dbReference>
<dbReference type="SMART" id="SM00220">
    <property type="entry name" value="S_TKc"/>
    <property type="match status" value="1"/>
</dbReference>
<dbReference type="EC" id="2.7.11.1" evidence="1"/>
<evidence type="ECO:0000313" key="12">
    <source>
        <dbReference type="Proteomes" id="UP001056384"/>
    </source>
</evidence>
<dbReference type="EMBL" id="CP099420">
    <property type="protein sequence ID" value="USW50490.1"/>
    <property type="molecule type" value="Genomic_DNA"/>
</dbReference>
<keyword evidence="4" id="KW-0547">Nucleotide-binding</keyword>
<dbReference type="PROSITE" id="PS00108">
    <property type="entry name" value="PROTEIN_KINASE_ST"/>
    <property type="match status" value="1"/>
</dbReference>
<sequence length="876" mass="95349">MASAGRDLFVNLEVVAWEDAKPDGAPRNRDGRFKGRSGVERAARKGWNKVTDQTTVENELQAFEDAQTALRDGPDTATSPDDQRTGLTLRTALATAIAALIVRWQGQSWTSTDRVERFLVKQRDQNNGEIATLNSSLAAIETVEKEPDEPDSLLECPLADMMTYLETAIAGLDGDAVAPTDDLAALGGFLSRKGRLYATRVDAAATIDRRIAQDGPTADPDGHELLLALQSDNDIERPKILEYLLSLDKESLSTATDLALPTIEIPTVEPDADALAALDKHKVAIQVYHDAYSRLALTHRAVIDVMRSDANTAESPDIETREERLNTANADVLKAREMLELLTNLPRIAAGRLQQGWVLSNKTAGAGAYGKVETWVKQNHFGVIVQRLAIKNTHTAYSLSQGWNASRLTSTSRPLEVDAMYRIQDARQPGHESVVRILNWRRDPERTPVEKSLKGSAWKDYDCYRIYMEWCGHDDLLEAMNDNLDPFPPEAFLWAVFESLTNACQAMENHQLMTSPSASTIVHQDLKPSNVFLSRNTTESYVRWPLPKIGDFGHAVLPGNETPISWNRYRGVATPDCMPPEQADWKKAPRNAVLDVPSSKSNIWGVGIILWSFIGGEEGDGRLGSWVLNQAGPDKAHLPMPKEGLKPRDFTEQERAHGPYSDELVELIMHCLEFRPADRPTLDELSRRIRQHQESTEPNLKTASAADPVWDDYLFKLRRDLVEVGMALVDVKDRAGVAISLPLGDDGKPPEKPTGPPKPDDYGGGTGLPIAKKPVPKPPTGGSGPGGGGPGDGGPGDGGPGDAGPSGSGEDGTSGSKESLLSEPDEAAASDAVLAPAAAESSEDEDVEASRPSSRKSKRRRGRSSASSGKPKRARK</sequence>
<dbReference type="AlphaFoldDB" id="A0A9Q9EGZ0"/>
<protein>
    <recommendedName>
        <fullName evidence="1">non-specific serine/threonine protein kinase</fullName>
        <ecNumber evidence="1">2.7.11.1</ecNumber>
    </recommendedName>
</protein>
<evidence type="ECO:0000256" key="7">
    <source>
        <dbReference type="ARBA" id="ARBA00047899"/>
    </source>
</evidence>
<dbReference type="InterPro" id="IPR000719">
    <property type="entry name" value="Prot_kinase_dom"/>
</dbReference>
<evidence type="ECO:0000259" key="10">
    <source>
        <dbReference type="PROSITE" id="PS50011"/>
    </source>
</evidence>
<dbReference type="GO" id="GO:0005524">
    <property type="term" value="F:ATP binding"/>
    <property type="evidence" value="ECO:0007669"/>
    <property type="project" value="UniProtKB-KW"/>
</dbReference>
<dbReference type="Pfam" id="PF00069">
    <property type="entry name" value="Pkinase"/>
    <property type="match status" value="1"/>
</dbReference>